<sequence length="349" mass="39858">MKKNTYISIIRTLGCLLLLSVFVSSCLYEEPELTADGELGVDPTAVNIMTNLTLETSFDPVNVNRGTRAAATTYLHRFVVAVYEGSQKVAGQVIYQEMQSGETTVNIPLSMKLHARKYQLAVWADYVEKPEEETYQTFYDATDMAFILRATPYKGNSRYHDAFYGNTPLDLNAYRDQWNVTVPVDVKMLRPMASYNLIATDVAKFLKKVTDKEITGKRFTMTVKYNYYLPTGFDVFTGRLKNSLQYIEYNKTVDLATLQKEENKEEFNIGFDYLLINNESVSSIPVTIEITNESKTMVARYQNLKIPYQRNKETNIRGYFLTASPGISFDPDFNDEDIIIDVTPIVKNN</sequence>
<dbReference type="EMBL" id="JARZAK010000004">
    <property type="protein sequence ID" value="MDY7257843.1"/>
    <property type="molecule type" value="Genomic_DNA"/>
</dbReference>
<evidence type="ECO:0000313" key="2">
    <source>
        <dbReference type="EMBL" id="MDY7257843.1"/>
    </source>
</evidence>
<gene>
    <name evidence="2" type="ORF">QHG74_08935</name>
</gene>
<protein>
    <recommendedName>
        <fullName evidence="1">DUF6562 domain-containing protein</fullName>
    </recommendedName>
</protein>
<dbReference type="Pfam" id="PF20200">
    <property type="entry name" value="DUF6562"/>
    <property type="match status" value="1"/>
</dbReference>
<organism evidence="2 3">
    <name type="scientific">Bacteroides vicugnae</name>
    <dbReference type="NCBI Taxonomy" id="3037989"/>
    <lineage>
        <taxon>Bacteria</taxon>
        <taxon>Pseudomonadati</taxon>
        <taxon>Bacteroidota</taxon>
        <taxon>Bacteroidia</taxon>
        <taxon>Bacteroidales</taxon>
        <taxon>Bacteroidaceae</taxon>
        <taxon>Bacteroides</taxon>
    </lineage>
</organism>
<name>A0ABU5HQF5_9BACE</name>
<reference evidence="2 3" key="1">
    <citation type="submission" date="2023-04" db="EMBL/GenBank/DDBJ databases">
        <title>Bacteroides pacosi sp. nov., isolated from the fecal material of an alpaca.</title>
        <authorList>
            <person name="Miller S."/>
            <person name="Hendry M."/>
            <person name="King J."/>
            <person name="Sankaranarayanan K."/>
            <person name="Lawson P.A."/>
        </authorList>
    </citation>
    <scope>NUCLEOTIDE SEQUENCE [LARGE SCALE GENOMIC DNA]</scope>
    <source>
        <strain evidence="2 3">A2-P53</strain>
    </source>
</reference>
<dbReference type="Proteomes" id="UP001292913">
    <property type="component" value="Unassembled WGS sequence"/>
</dbReference>
<dbReference type="PROSITE" id="PS51257">
    <property type="entry name" value="PROKAR_LIPOPROTEIN"/>
    <property type="match status" value="1"/>
</dbReference>
<evidence type="ECO:0000259" key="1">
    <source>
        <dbReference type="Pfam" id="PF20200"/>
    </source>
</evidence>
<feature type="domain" description="DUF6562" evidence="1">
    <location>
        <begin position="43"/>
        <end position="340"/>
    </location>
</feature>
<evidence type="ECO:0000313" key="3">
    <source>
        <dbReference type="Proteomes" id="UP001292913"/>
    </source>
</evidence>
<dbReference type="RefSeq" id="WP_321027945.1">
    <property type="nucleotide sequence ID" value="NZ_JARZAK010000004.1"/>
</dbReference>
<dbReference type="InterPro" id="IPR046692">
    <property type="entry name" value="DUF6562"/>
</dbReference>
<accession>A0ABU5HQF5</accession>
<keyword evidence="3" id="KW-1185">Reference proteome</keyword>
<proteinExistence type="predicted"/>
<comment type="caution">
    <text evidence="2">The sequence shown here is derived from an EMBL/GenBank/DDBJ whole genome shotgun (WGS) entry which is preliminary data.</text>
</comment>